<evidence type="ECO:0000256" key="2">
    <source>
        <dbReference type="SAM" id="SignalP"/>
    </source>
</evidence>
<dbReference type="RefSeq" id="WP_090699620.1">
    <property type="nucleotide sequence ID" value="NZ_FNHH01000003.1"/>
</dbReference>
<accession>A0A1G9NJ17</accession>
<feature type="compositionally biased region" description="Polar residues" evidence="1">
    <location>
        <begin position="47"/>
        <end position="61"/>
    </location>
</feature>
<evidence type="ECO:0000256" key="1">
    <source>
        <dbReference type="SAM" id="MobiDB-lite"/>
    </source>
</evidence>
<organism evidence="3 4">
    <name type="scientific">Daejeonella rubra</name>
    <dbReference type="NCBI Taxonomy" id="990371"/>
    <lineage>
        <taxon>Bacteria</taxon>
        <taxon>Pseudomonadati</taxon>
        <taxon>Bacteroidota</taxon>
        <taxon>Sphingobacteriia</taxon>
        <taxon>Sphingobacteriales</taxon>
        <taxon>Sphingobacteriaceae</taxon>
        <taxon>Daejeonella</taxon>
    </lineage>
</organism>
<dbReference type="EMBL" id="FNHH01000003">
    <property type="protein sequence ID" value="SDL86572.1"/>
    <property type="molecule type" value="Genomic_DNA"/>
</dbReference>
<proteinExistence type="predicted"/>
<feature type="region of interest" description="Disordered" evidence="1">
    <location>
        <begin position="36"/>
        <end position="61"/>
    </location>
</feature>
<evidence type="ECO:0000313" key="4">
    <source>
        <dbReference type="Proteomes" id="UP000199226"/>
    </source>
</evidence>
<evidence type="ECO:0000313" key="3">
    <source>
        <dbReference type="EMBL" id="SDL86572.1"/>
    </source>
</evidence>
<dbReference type="OrthoDB" id="822368at2"/>
<name>A0A1G9NJ17_9SPHI</name>
<dbReference type="AlphaFoldDB" id="A0A1G9NJ17"/>
<keyword evidence="4" id="KW-1185">Reference proteome</keyword>
<keyword evidence="2" id="KW-0732">Signal</keyword>
<dbReference type="Proteomes" id="UP000199226">
    <property type="component" value="Unassembled WGS sequence"/>
</dbReference>
<feature type="signal peptide" evidence="2">
    <location>
        <begin position="1"/>
        <end position="19"/>
    </location>
</feature>
<gene>
    <name evidence="3" type="ORF">SAMN05421813_10359</name>
</gene>
<reference evidence="4" key="1">
    <citation type="submission" date="2016-10" db="EMBL/GenBank/DDBJ databases">
        <authorList>
            <person name="Varghese N."/>
            <person name="Submissions S."/>
        </authorList>
    </citation>
    <scope>NUCLEOTIDE SEQUENCE [LARGE SCALE GENOMIC DNA]</scope>
    <source>
        <strain evidence="4">DSM 24536</strain>
    </source>
</reference>
<dbReference type="STRING" id="990371.SAMN05421813_10359"/>
<sequence length="219" mass="24681">MKYLIFFLILLGMVPEGSAQVNVQLLHQLVAESKSEHSKQEEAKNKQAITSANEEVNRSQMSKLKTKYRELQSRFQMLGLAIDATQIGLQAAPVITEIIQQQGLIFQQAGNDPLLILLAYNAEMDMADQAYLLSNYLYGLAISFGDLNQMKSSDRKILFSHVLTELRRIAGASRGLAATMYYASRRKALQSINPFADFINEDKRLVNDILRKVDLLKNP</sequence>
<feature type="chain" id="PRO_5011484252" evidence="2">
    <location>
        <begin position="20"/>
        <end position="219"/>
    </location>
</feature>
<feature type="compositionally biased region" description="Basic and acidic residues" evidence="1">
    <location>
        <begin position="36"/>
        <end position="45"/>
    </location>
</feature>
<protein>
    <submittedName>
        <fullName evidence="3">Uncharacterized protein</fullName>
    </submittedName>
</protein>